<protein>
    <submittedName>
        <fullName evidence="1">Uncharacterized protein</fullName>
    </submittedName>
</protein>
<proteinExistence type="predicted"/>
<keyword evidence="2" id="KW-1185">Reference proteome</keyword>
<accession>A0AAV2DXS0</accession>
<organism evidence="1 2">
    <name type="scientific">Linum trigynum</name>
    <dbReference type="NCBI Taxonomy" id="586398"/>
    <lineage>
        <taxon>Eukaryota</taxon>
        <taxon>Viridiplantae</taxon>
        <taxon>Streptophyta</taxon>
        <taxon>Embryophyta</taxon>
        <taxon>Tracheophyta</taxon>
        <taxon>Spermatophyta</taxon>
        <taxon>Magnoliopsida</taxon>
        <taxon>eudicotyledons</taxon>
        <taxon>Gunneridae</taxon>
        <taxon>Pentapetalae</taxon>
        <taxon>rosids</taxon>
        <taxon>fabids</taxon>
        <taxon>Malpighiales</taxon>
        <taxon>Linaceae</taxon>
        <taxon>Linum</taxon>
    </lineage>
</organism>
<dbReference type="Proteomes" id="UP001497516">
    <property type="component" value="Chromosome 3"/>
</dbReference>
<dbReference type="AlphaFoldDB" id="A0AAV2DXS0"/>
<dbReference type="EMBL" id="OZ034816">
    <property type="protein sequence ID" value="CAL1378375.1"/>
    <property type="molecule type" value="Genomic_DNA"/>
</dbReference>
<reference evidence="1 2" key="1">
    <citation type="submission" date="2024-04" db="EMBL/GenBank/DDBJ databases">
        <authorList>
            <person name="Fracassetti M."/>
        </authorList>
    </citation>
    <scope>NUCLEOTIDE SEQUENCE [LARGE SCALE GENOMIC DNA]</scope>
</reference>
<gene>
    <name evidence="1" type="ORF">LTRI10_LOCUS19961</name>
</gene>
<name>A0AAV2DXS0_9ROSI</name>
<evidence type="ECO:0000313" key="1">
    <source>
        <dbReference type="EMBL" id="CAL1378375.1"/>
    </source>
</evidence>
<sequence length="213" mass="23389">MAEVEAKRVGGIHLSNPRTATLGRASSRVWSHQASGLKRWEEGWSVSRMLRRLSPEREEATGRVASPELEKNESWAMVGGGTMKKTTTSTSQVRAAVTERREEEAVTTPRVEGLLSVAPVMEDATMEEKKQKGSGDVSATAYPRSHNLAVEVDGPSYGLGCRNCWTEKFGTSCVDQTIGPELGKMDRSCELARKEIAWFAQSERAEEKVAYGP</sequence>
<evidence type="ECO:0000313" key="2">
    <source>
        <dbReference type="Proteomes" id="UP001497516"/>
    </source>
</evidence>